<evidence type="ECO:0000313" key="2">
    <source>
        <dbReference type="EMBL" id="AHD07760.1"/>
    </source>
</evidence>
<dbReference type="HOGENOM" id="CLU_3064230_0_0_9"/>
<proteinExistence type="predicted"/>
<dbReference type="Proteomes" id="UP000029431">
    <property type="component" value="Chromosome"/>
</dbReference>
<dbReference type="EMBL" id="CP003355">
    <property type="protein sequence ID" value="AHD07760.1"/>
    <property type="molecule type" value="Genomic_DNA"/>
</dbReference>
<feature type="region of interest" description="Disordered" evidence="1">
    <location>
        <begin position="27"/>
        <end position="53"/>
    </location>
</feature>
<dbReference type="KEGG" id="plv:ERIC2_c41041"/>
<dbReference type="AlphaFoldDB" id="V9WDI3"/>
<evidence type="ECO:0000256" key="1">
    <source>
        <dbReference type="SAM" id="MobiDB-lite"/>
    </source>
</evidence>
<gene>
    <name evidence="2" type="ORF">ERIC2_c41041</name>
</gene>
<sequence>MVGKIRITWAVRQISLRLAEPRHVKKDFEGRVNSRSESSSSGLYQKRGSFKAG</sequence>
<evidence type="ECO:0000313" key="3">
    <source>
        <dbReference type="Proteomes" id="UP000029431"/>
    </source>
</evidence>
<accession>V9WDI3</accession>
<name>V9WDI3_9BACL</name>
<protein>
    <submittedName>
        <fullName evidence="2">Uncharacterized protein</fullName>
    </submittedName>
</protein>
<keyword evidence="3" id="KW-1185">Reference proteome</keyword>
<organism evidence="2 3">
    <name type="scientific">Paenibacillus larvae subsp. larvae DSM 25430</name>
    <dbReference type="NCBI Taxonomy" id="697284"/>
    <lineage>
        <taxon>Bacteria</taxon>
        <taxon>Bacillati</taxon>
        <taxon>Bacillota</taxon>
        <taxon>Bacilli</taxon>
        <taxon>Bacillales</taxon>
        <taxon>Paenibacillaceae</taxon>
        <taxon>Paenibacillus</taxon>
    </lineage>
</organism>
<reference evidence="2 3" key="1">
    <citation type="journal article" date="2014" name="PLoS ONE">
        <title>How to Kill the Honey Bee Larva: Genomic Potential and Virulence Mechanisms of Paenibacillus larvae.</title>
        <authorList>
            <person name="Djukic M."/>
            <person name="Brzuszkiewicz E."/>
            <person name="Funfhaus A."/>
            <person name="Voss J."/>
            <person name="Gollnow K."/>
            <person name="Poppinga L."/>
            <person name="Liesegang H."/>
            <person name="Garcia-Gonzalez E."/>
            <person name="Genersch E."/>
            <person name="Daniel R."/>
        </authorList>
    </citation>
    <scope>NUCLEOTIDE SEQUENCE [LARGE SCALE GENOMIC DNA]</scope>
    <source>
        <strain evidence="2 3">DSM 25430</strain>
    </source>
</reference>